<keyword evidence="4" id="KW-1185">Reference proteome</keyword>
<evidence type="ECO:0000313" key="3">
    <source>
        <dbReference type="EMBL" id="TKW23045.1"/>
    </source>
</evidence>
<sequence>MQLFHFIAAWLFPGAVSKVAQAAIAESFEPDNASSLAFSVKTADDSGSSVSSSSSSSSSDGHPRFFTSRQEHSRASPLCFGPGGGGVGRLLLRGSRGARASSPTKHDEAAAAAGVAPAAKQHGDVVGRYLRKISRRLRKARRTPDKGSPSPTSPRRAADDTAREKAETVARAIAYCKDTLRRGATPPRPPPSPSLDDWLHDRQEEIIASAAAYCDRSTDSQTPGPRLEGGSLAAHRGIECRVSPPRPRRAGELAQMQVMGKQVKESTRSALSSRENSITAGDVVHGNDSPPHGHDAMDECRRVPATMAEIAMSSSPSDLAADELEMRGSFDEMEFLNIFDGDEEMINRHFITIQI</sequence>
<protein>
    <submittedName>
        <fullName evidence="3">Uncharacterized protein</fullName>
    </submittedName>
</protein>
<feature type="signal peptide" evidence="2">
    <location>
        <begin position="1"/>
        <end position="17"/>
    </location>
</feature>
<proteinExistence type="predicted"/>
<dbReference type="Gramene" id="TKW23045">
    <property type="protein sequence ID" value="TKW23045"/>
    <property type="gene ID" value="SEVIR_4G267900v2"/>
</dbReference>
<gene>
    <name evidence="3" type="ORF">SEVIR_4G267900v2</name>
</gene>
<dbReference type="OMA" id="QCFAVEM"/>
<name>A0A4U6V4H1_SETVI</name>
<evidence type="ECO:0000256" key="1">
    <source>
        <dbReference type="SAM" id="MobiDB-lite"/>
    </source>
</evidence>
<feature type="region of interest" description="Disordered" evidence="1">
    <location>
        <begin position="135"/>
        <end position="166"/>
    </location>
</feature>
<feature type="compositionally biased region" description="Low complexity" evidence="1">
    <location>
        <begin position="46"/>
        <end position="59"/>
    </location>
</feature>
<dbReference type="AlphaFoldDB" id="A0A4U6V4H1"/>
<evidence type="ECO:0000313" key="4">
    <source>
        <dbReference type="Proteomes" id="UP000298652"/>
    </source>
</evidence>
<dbReference type="EMBL" id="CM016555">
    <property type="protein sequence ID" value="TKW23045.1"/>
    <property type="molecule type" value="Genomic_DNA"/>
</dbReference>
<feature type="region of interest" description="Disordered" evidence="1">
    <location>
        <begin position="267"/>
        <end position="297"/>
    </location>
</feature>
<feature type="compositionally biased region" description="Low complexity" evidence="1">
    <location>
        <begin position="110"/>
        <end position="119"/>
    </location>
</feature>
<accession>A0A4U6V4H1</accession>
<feature type="region of interest" description="Disordered" evidence="1">
    <location>
        <begin position="43"/>
        <end position="81"/>
    </location>
</feature>
<reference evidence="3" key="1">
    <citation type="submission" date="2019-03" db="EMBL/GenBank/DDBJ databases">
        <title>WGS assembly of Setaria viridis.</title>
        <authorList>
            <person name="Huang P."/>
            <person name="Jenkins J."/>
            <person name="Grimwood J."/>
            <person name="Barry K."/>
            <person name="Healey A."/>
            <person name="Mamidi S."/>
            <person name="Sreedasyam A."/>
            <person name="Shu S."/>
            <person name="Feldman M."/>
            <person name="Wu J."/>
            <person name="Yu Y."/>
            <person name="Chen C."/>
            <person name="Johnson J."/>
            <person name="Rokhsar D."/>
            <person name="Baxter I."/>
            <person name="Schmutz J."/>
            <person name="Brutnell T."/>
            <person name="Kellogg E."/>
        </authorList>
    </citation>
    <scope>NUCLEOTIDE SEQUENCE [LARGE SCALE GENOMIC DNA]</scope>
</reference>
<keyword evidence="2" id="KW-0732">Signal</keyword>
<dbReference type="Proteomes" id="UP000298652">
    <property type="component" value="Chromosome 4"/>
</dbReference>
<feature type="chain" id="PRO_5020809747" evidence="2">
    <location>
        <begin position="18"/>
        <end position="355"/>
    </location>
</feature>
<evidence type="ECO:0000256" key="2">
    <source>
        <dbReference type="SAM" id="SignalP"/>
    </source>
</evidence>
<feature type="region of interest" description="Disordered" evidence="1">
    <location>
        <begin position="96"/>
        <end position="120"/>
    </location>
</feature>
<feature type="compositionally biased region" description="Polar residues" evidence="1">
    <location>
        <begin position="268"/>
        <end position="279"/>
    </location>
</feature>
<feature type="compositionally biased region" description="Basic and acidic residues" evidence="1">
    <location>
        <begin position="156"/>
        <end position="166"/>
    </location>
</feature>
<organism evidence="3 4">
    <name type="scientific">Setaria viridis</name>
    <name type="common">Green bristlegrass</name>
    <name type="synonym">Setaria italica subsp. viridis</name>
    <dbReference type="NCBI Taxonomy" id="4556"/>
    <lineage>
        <taxon>Eukaryota</taxon>
        <taxon>Viridiplantae</taxon>
        <taxon>Streptophyta</taxon>
        <taxon>Embryophyta</taxon>
        <taxon>Tracheophyta</taxon>
        <taxon>Spermatophyta</taxon>
        <taxon>Magnoliopsida</taxon>
        <taxon>Liliopsida</taxon>
        <taxon>Poales</taxon>
        <taxon>Poaceae</taxon>
        <taxon>PACMAD clade</taxon>
        <taxon>Panicoideae</taxon>
        <taxon>Panicodae</taxon>
        <taxon>Paniceae</taxon>
        <taxon>Cenchrinae</taxon>
        <taxon>Setaria</taxon>
    </lineage>
</organism>